<protein>
    <submittedName>
        <fullName evidence="2">Uncharacterized protein</fullName>
    </submittedName>
</protein>
<dbReference type="AlphaFoldDB" id="A0A1S8A6L6"/>
<reference evidence="2" key="1">
    <citation type="submission" date="2016-03" db="EMBL/GenBank/DDBJ databases">
        <title>Draft genome sequence of Rosellinia necatrix.</title>
        <authorList>
            <person name="Kanematsu S."/>
        </authorList>
    </citation>
    <scope>NUCLEOTIDE SEQUENCE [LARGE SCALE GENOMIC DNA]</scope>
    <source>
        <strain evidence="2">W97</strain>
    </source>
</reference>
<sequence>MTKSLTKLLAIPALLAGAVQGLHFTNNIPVDAFYDVGSEFVLTWSPETREDTFRLELASFLATPILVSPSGGPLGSPIYDFKSQTILLDAAVKFTASNYTWEIETIDNRTGGDWFYSFGASWGFGSSSPRAFHLQASS</sequence>
<dbReference type="OrthoDB" id="4695073at2759"/>
<proteinExistence type="predicted"/>
<name>A0A1S8A6L6_ROSNE</name>
<keyword evidence="3" id="KW-1185">Reference proteome</keyword>
<evidence type="ECO:0000313" key="2">
    <source>
        <dbReference type="EMBL" id="GAW25726.1"/>
    </source>
</evidence>
<evidence type="ECO:0000313" key="3">
    <source>
        <dbReference type="Proteomes" id="UP000054516"/>
    </source>
</evidence>
<dbReference type="EMBL" id="DF977457">
    <property type="protein sequence ID" value="GAW25726.1"/>
    <property type="molecule type" value="Genomic_DNA"/>
</dbReference>
<accession>A0A1S8A6L6</accession>
<feature type="chain" id="PRO_5010523849" evidence="1">
    <location>
        <begin position="22"/>
        <end position="138"/>
    </location>
</feature>
<organism evidence="2">
    <name type="scientific">Rosellinia necatrix</name>
    <name type="common">White root-rot fungus</name>
    <dbReference type="NCBI Taxonomy" id="77044"/>
    <lineage>
        <taxon>Eukaryota</taxon>
        <taxon>Fungi</taxon>
        <taxon>Dikarya</taxon>
        <taxon>Ascomycota</taxon>
        <taxon>Pezizomycotina</taxon>
        <taxon>Sordariomycetes</taxon>
        <taxon>Xylariomycetidae</taxon>
        <taxon>Xylariales</taxon>
        <taxon>Xylariaceae</taxon>
        <taxon>Rosellinia</taxon>
    </lineage>
</organism>
<gene>
    <name evidence="2" type="ORF">SAMD00023353_1200200</name>
</gene>
<dbReference type="Proteomes" id="UP000054516">
    <property type="component" value="Unassembled WGS sequence"/>
</dbReference>
<evidence type="ECO:0000256" key="1">
    <source>
        <dbReference type="SAM" id="SignalP"/>
    </source>
</evidence>
<keyword evidence="1" id="KW-0732">Signal</keyword>
<feature type="signal peptide" evidence="1">
    <location>
        <begin position="1"/>
        <end position="21"/>
    </location>
</feature>